<accession>A0ABR9KEN9</accession>
<evidence type="ECO:0000256" key="3">
    <source>
        <dbReference type="ARBA" id="ARBA00023163"/>
    </source>
</evidence>
<dbReference type="InterPro" id="IPR036388">
    <property type="entry name" value="WH-like_DNA-bd_sf"/>
</dbReference>
<keyword evidence="6" id="KW-1185">Reference proteome</keyword>
<dbReference type="InterPro" id="IPR036527">
    <property type="entry name" value="SCP2_sterol-bd_dom_sf"/>
</dbReference>
<sequence length="231" mass="25242">MVHARRNYGQYCGLAAALDVIGERWTLLIIRELLLGPRRYSDLIAALPGVGTNLLAERLKFLTAEGVLRKVADDQGKDRGYELTEIGRQLREPVLSLARWGLPFLDAPTPEDVVRPHWGFLAVQAMIDDSRVPDRDEAYEFRVDDVLFHVLVRDGSASAVEGRYPGSPTVTAITDAHTFMEIGSKQLSPFGAVVSGRLTLQGDPEAILRVSALLGLVPEGSPDQARGAASR</sequence>
<dbReference type="GO" id="GO:0003677">
    <property type="term" value="F:DNA binding"/>
    <property type="evidence" value="ECO:0007669"/>
    <property type="project" value="UniProtKB-KW"/>
</dbReference>
<dbReference type="PANTHER" id="PTHR33204">
    <property type="entry name" value="TRANSCRIPTIONAL REGULATOR, MARR FAMILY"/>
    <property type="match status" value="1"/>
</dbReference>
<reference evidence="5 6" key="1">
    <citation type="submission" date="2020-10" db="EMBL/GenBank/DDBJ databases">
        <title>Sequencing the genomes of 1000 actinobacteria strains.</title>
        <authorList>
            <person name="Klenk H.-P."/>
        </authorList>
    </citation>
    <scope>NUCLEOTIDE SEQUENCE [LARGE SCALE GENOMIC DNA]</scope>
    <source>
        <strain evidence="5 6">DSM 43748</strain>
    </source>
</reference>
<evidence type="ECO:0000256" key="2">
    <source>
        <dbReference type="ARBA" id="ARBA00023125"/>
    </source>
</evidence>
<evidence type="ECO:0000256" key="1">
    <source>
        <dbReference type="ARBA" id="ARBA00023015"/>
    </source>
</evidence>
<protein>
    <submittedName>
        <fullName evidence="5">DNA-binding HxlR family transcriptional regulator</fullName>
    </submittedName>
</protein>
<dbReference type="InterPro" id="IPR036390">
    <property type="entry name" value="WH_DNA-bd_sf"/>
</dbReference>
<proteinExistence type="predicted"/>
<dbReference type="SUPFAM" id="SSF55718">
    <property type="entry name" value="SCP-like"/>
    <property type="match status" value="1"/>
</dbReference>
<comment type="caution">
    <text evidence="5">The sequence shown here is derived from an EMBL/GenBank/DDBJ whole genome shotgun (WGS) entry which is preliminary data.</text>
</comment>
<dbReference type="Pfam" id="PF01638">
    <property type="entry name" value="HxlR"/>
    <property type="match status" value="1"/>
</dbReference>
<dbReference type="RefSeq" id="WP_192775566.1">
    <property type="nucleotide sequence ID" value="NZ_BAAASY010000007.1"/>
</dbReference>
<feature type="domain" description="HTH hxlR-type" evidence="4">
    <location>
        <begin position="12"/>
        <end position="109"/>
    </location>
</feature>
<gene>
    <name evidence="5" type="ORF">H4W81_003277</name>
</gene>
<dbReference type="InterPro" id="IPR003033">
    <property type="entry name" value="SCP2_sterol-bd_dom"/>
</dbReference>
<evidence type="ECO:0000313" key="5">
    <source>
        <dbReference type="EMBL" id="MBE1560498.1"/>
    </source>
</evidence>
<evidence type="ECO:0000313" key="6">
    <source>
        <dbReference type="Proteomes" id="UP000661607"/>
    </source>
</evidence>
<name>A0ABR9KEN9_9ACTN</name>
<keyword evidence="3" id="KW-0804">Transcription</keyword>
<dbReference type="Pfam" id="PF02036">
    <property type="entry name" value="SCP2"/>
    <property type="match status" value="1"/>
</dbReference>
<keyword evidence="2 5" id="KW-0238">DNA-binding</keyword>
<dbReference type="Proteomes" id="UP000661607">
    <property type="component" value="Unassembled WGS sequence"/>
</dbReference>
<organism evidence="5 6">
    <name type="scientific">Nonomuraea africana</name>
    <dbReference type="NCBI Taxonomy" id="46171"/>
    <lineage>
        <taxon>Bacteria</taxon>
        <taxon>Bacillati</taxon>
        <taxon>Actinomycetota</taxon>
        <taxon>Actinomycetes</taxon>
        <taxon>Streptosporangiales</taxon>
        <taxon>Streptosporangiaceae</taxon>
        <taxon>Nonomuraea</taxon>
    </lineage>
</organism>
<dbReference type="Gene3D" id="3.30.1050.10">
    <property type="entry name" value="SCP2 sterol-binding domain"/>
    <property type="match status" value="1"/>
</dbReference>
<dbReference type="SUPFAM" id="SSF46785">
    <property type="entry name" value="Winged helix' DNA-binding domain"/>
    <property type="match status" value="1"/>
</dbReference>
<dbReference type="PROSITE" id="PS51118">
    <property type="entry name" value="HTH_HXLR"/>
    <property type="match status" value="1"/>
</dbReference>
<dbReference type="Gene3D" id="1.10.10.10">
    <property type="entry name" value="Winged helix-like DNA-binding domain superfamily/Winged helix DNA-binding domain"/>
    <property type="match status" value="1"/>
</dbReference>
<evidence type="ECO:0000259" key="4">
    <source>
        <dbReference type="PROSITE" id="PS51118"/>
    </source>
</evidence>
<dbReference type="PANTHER" id="PTHR33204:SF18">
    <property type="entry name" value="TRANSCRIPTIONAL REGULATORY PROTEIN"/>
    <property type="match status" value="1"/>
</dbReference>
<keyword evidence="1" id="KW-0805">Transcription regulation</keyword>
<dbReference type="InterPro" id="IPR002577">
    <property type="entry name" value="HTH_HxlR"/>
</dbReference>
<dbReference type="EMBL" id="JADBEF010000001">
    <property type="protein sequence ID" value="MBE1560498.1"/>
    <property type="molecule type" value="Genomic_DNA"/>
</dbReference>